<dbReference type="AlphaFoldDB" id="U4L0Q3"/>
<evidence type="ECO:0000313" key="3">
    <source>
        <dbReference type="EMBL" id="CCX08918.1"/>
    </source>
</evidence>
<keyword evidence="1" id="KW-1133">Transmembrane helix</keyword>
<feature type="transmembrane region" description="Helical" evidence="1">
    <location>
        <begin position="93"/>
        <end position="115"/>
    </location>
</feature>
<keyword evidence="1" id="KW-0812">Transmembrane</keyword>
<dbReference type="Proteomes" id="UP000018144">
    <property type="component" value="Unassembled WGS sequence"/>
</dbReference>
<organism evidence="3 4">
    <name type="scientific">Pyronema omphalodes (strain CBS 100304)</name>
    <name type="common">Pyronema confluens</name>
    <dbReference type="NCBI Taxonomy" id="1076935"/>
    <lineage>
        <taxon>Eukaryota</taxon>
        <taxon>Fungi</taxon>
        <taxon>Dikarya</taxon>
        <taxon>Ascomycota</taxon>
        <taxon>Pezizomycotina</taxon>
        <taxon>Pezizomycetes</taxon>
        <taxon>Pezizales</taxon>
        <taxon>Pyronemataceae</taxon>
        <taxon>Pyronema</taxon>
    </lineage>
</organism>
<gene>
    <name evidence="3" type="ORF">PCON_08511</name>
</gene>
<feature type="transmembrane region" description="Helical" evidence="1">
    <location>
        <begin position="62"/>
        <end position="81"/>
    </location>
</feature>
<name>U4L0Q3_PYROM</name>
<sequence>MMNATENLINNGTLCVIKSDSDITDPGMCIYAYIMGFMASILATAPLFVPRTSSTYKRLQKFRQSLFGSNNTACFALILVACFKNDESVSLKVNFYCLFAYIMGLLVIPWFNYYIAERDTDVCSEKYFIDIILRHPCANIIVLYCAFLFAFKPPVLTRWPKDLREYVNRWIQKSHI</sequence>
<evidence type="ECO:0000259" key="2">
    <source>
        <dbReference type="Pfam" id="PF24394"/>
    </source>
</evidence>
<evidence type="ECO:0000313" key="4">
    <source>
        <dbReference type="Proteomes" id="UP000018144"/>
    </source>
</evidence>
<reference evidence="3 4" key="1">
    <citation type="journal article" date="2013" name="PLoS Genet.">
        <title>The genome and development-dependent transcriptomes of Pyronema confluens: a window into fungal evolution.</title>
        <authorList>
            <person name="Traeger S."/>
            <person name="Altegoer F."/>
            <person name="Freitag M."/>
            <person name="Gabaldon T."/>
            <person name="Kempken F."/>
            <person name="Kumar A."/>
            <person name="Marcet-Houben M."/>
            <person name="Poggeler S."/>
            <person name="Stajich J.E."/>
            <person name="Nowrousian M."/>
        </authorList>
    </citation>
    <scope>NUCLEOTIDE SEQUENCE [LARGE SCALE GENOMIC DNA]</scope>
    <source>
        <strain evidence="4">CBS 100304</strain>
        <tissue evidence="3">Vegetative mycelium</tissue>
    </source>
</reference>
<evidence type="ECO:0000256" key="1">
    <source>
        <dbReference type="SAM" id="Phobius"/>
    </source>
</evidence>
<dbReference type="InterPro" id="IPR056230">
    <property type="entry name" value="TMEM62_C"/>
</dbReference>
<proteinExistence type="predicted"/>
<feature type="transmembrane region" description="Helical" evidence="1">
    <location>
        <begin position="127"/>
        <end position="151"/>
    </location>
</feature>
<dbReference type="EMBL" id="HF935437">
    <property type="protein sequence ID" value="CCX08918.1"/>
    <property type="molecule type" value="Genomic_DNA"/>
</dbReference>
<feature type="transmembrane region" description="Helical" evidence="1">
    <location>
        <begin position="30"/>
        <end position="50"/>
    </location>
</feature>
<protein>
    <recommendedName>
        <fullName evidence="2">TMEM62 C-terminal domain-containing protein</fullName>
    </recommendedName>
</protein>
<keyword evidence="1" id="KW-0472">Membrane</keyword>
<keyword evidence="4" id="KW-1185">Reference proteome</keyword>
<feature type="domain" description="TMEM62 C-terminal" evidence="2">
    <location>
        <begin position="32"/>
        <end position="121"/>
    </location>
</feature>
<accession>U4L0Q3</accession>
<dbReference type="Pfam" id="PF24394">
    <property type="entry name" value="TMEM62_C"/>
    <property type="match status" value="1"/>
</dbReference>